<dbReference type="STRING" id="411945.GA0061102_100351"/>
<dbReference type="EMBL" id="FMAH01000003">
    <property type="protein sequence ID" value="SCB13586.1"/>
    <property type="molecule type" value="Genomic_DNA"/>
</dbReference>
<name>A0A1C3UDI6_9HYPH</name>
<evidence type="ECO:0000313" key="3">
    <source>
        <dbReference type="Proteomes" id="UP000199435"/>
    </source>
</evidence>
<evidence type="ECO:0000313" key="2">
    <source>
        <dbReference type="EMBL" id="SCB13586.1"/>
    </source>
</evidence>
<evidence type="ECO:0008006" key="4">
    <source>
        <dbReference type="Google" id="ProtNLM"/>
    </source>
</evidence>
<dbReference type="OrthoDB" id="8288922at2"/>
<proteinExistence type="predicted"/>
<gene>
    <name evidence="2" type="ORF">GA0061102_100351</name>
</gene>
<feature type="chain" id="PRO_5008683000" description="Histidine kinase" evidence="1">
    <location>
        <begin position="21"/>
        <end position="164"/>
    </location>
</feature>
<keyword evidence="1" id="KW-0732">Signal</keyword>
<organism evidence="2 3">
    <name type="scientific">Rhizobium miluonense</name>
    <dbReference type="NCBI Taxonomy" id="411945"/>
    <lineage>
        <taxon>Bacteria</taxon>
        <taxon>Pseudomonadati</taxon>
        <taxon>Pseudomonadota</taxon>
        <taxon>Alphaproteobacteria</taxon>
        <taxon>Hyphomicrobiales</taxon>
        <taxon>Rhizobiaceae</taxon>
        <taxon>Rhizobium/Agrobacterium group</taxon>
        <taxon>Rhizobium</taxon>
    </lineage>
</organism>
<feature type="signal peptide" evidence="1">
    <location>
        <begin position="1"/>
        <end position="20"/>
    </location>
</feature>
<sequence length="164" mass="17510">MKKIVLLAAALVAFPMLANAKTLAFPSDAPVASVTVPDSWKPKETESGIDANSPDSAIYFALDVASGDNVEKVVGDAISFLDKNGVKVDDSTRKDDDSNEVNGMKLSILNWQGTDENGAVNINLGVLSPAPNKILVLTYWGSKEDQDKHKQEVLDIIGSIKPAK</sequence>
<keyword evidence="3" id="KW-1185">Reference proteome</keyword>
<accession>A0A1C3UDI6</accession>
<dbReference type="AlphaFoldDB" id="A0A1C3UDI6"/>
<dbReference type="RefSeq" id="WP_092844353.1">
    <property type="nucleotide sequence ID" value="NZ_FMAH01000003.1"/>
</dbReference>
<dbReference type="Proteomes" id="UP000199435">
    <property type="component" value="Unassembled WGS sequence"/>
</dbReference>
<evidence type="ECO:0000256" key="1">
    <source>
        <dbReference type="SAM" id="SignalP"/>
    </source>
</evidence>
<reference evidence="3" key="1">
    <citation type="submission" date="2016-08" db="EMBL/GenBank/DDBJ databases">
        <authorList>
            <person name="Varghese N."/>
            <person name="Submissions Spin"/>
        </authorList>
    </citation>
    <scope>NUCLEOTIDE SEQUENCE [LARGE SCALE GENOMIC DNA]</scope>
    <source>
        <strain evidence="3">HAMBI 2971</strain>
    </source>
</reference>
<protein>
    <recommendedName>
        <fullName evidence="4">Histidine kinase</fullName>
    </recommendedName>
</protein>